<dbReference type="EMBL" id="NWUJ01000002">
    <property type="protein sequence ID" value="PFH37632.1"/>
    <property type="molecule type" value="Genomic_DNA"/>
</dbReference>
<keyword evidence="9" id="KW-1185">Reference proteome</keyword>
<comment type="caution">
    <text evidence="8">The sequence shown here is derived from an EMBL/GenBank/DDBJ whole genome shotgun (WGS) entry which is preliminary data.</text>
</comment>
<name>A0A2A9MPC1_BESBE</name>
<dbReference type="PROSITE" id="PS50040">
    <property type="entry name" value="EF1G_C"/>
    <property type="match status" value="1"/>
</dbReference>
<gene>
    <name evidence="8" type="ORF">BESB_040900</name>
</gene>
<dbReference type="SUPFAM" id="SSF52833">
    <property type="entry name" value="Thioredoxin-like"/>
    <property type="match status" value="1"/>
</dbReference>
<feature type="domain" description="GST N-terminal" evidence="6">
    <location>
        <begin position="2"/>
        <end position="85"/>
    </location>
</feature>
<keyword evidence="2 3" id="KW-0648">Protein biosynthesis</keyword>
<dbReference type="InterPro" id="IPR036249">
    <property type="entry name" value="Thioredoxin-like_sf"/>
</dbReference>
<reference evidence="8 9" key="1">
    <citation type="submission" date="2017-09" db="EMBL/GenBank/DDBJ databases">
        <title>Genome sequencing of Besnoitia besnoiti strain Bb-Ger1.</title>
        <authorList>
            <person name="Schares G."/>
            <person name="Venepally P."/>
            <person name="Lorenzi H.A."/>
        </authorList>
    </citation>
    <scope>NUCLEOTIDE SEQUENCE [LARGE SCALE GENOMIC DNA]</scope>
    <source>
        <strain evidence="8 9">Bb-Ger1</strain>
    </source>
</reference>
<dbReference type="CDD" id="cd03044">
    <property type="entry name" value="GST_N_EF1Bgamma"/>
    <property type="match status" value="1"/>
</dbReference>
<dbReference type="PROSITE" id="PS50404">
    <property type="entry name" value="GST_NTER"/>
    <property type="match status" value="1"/>
</dbReference>
<dbReference type="GO" id="GO:0003746">
    <property type="term" value="F:translation elongation factor activity"/>
    <property type="evidence" value="ECO:0007669"/>
    <property type="project" value="UniProtKB-UniRule"/>
</dbReference>
<dbReference type="KEGG" id="bbes:BESB_040900"/>
<evidence type="ECO:0000256" key="1">
    <source>
        <dbReference type="ARBA" id="ARBA00022768"/>
    </source>
</evidence>
<dbReference type="OrthoDB" id="249703at2759"/>
<dbReference type="GO" id="GO:0005737">
    <property type="term" value="C:cytoplasm"/>
    <property type="evidence" value="ECO:0007669"/>
    <property type="project" value="TreeGrafter"/>
</dbReference>
<dbReference type="GO" id="GO:0005634">
    <property type="term" value="C:nucleus"/>
    <property type="evidence" value="ECO:0007669"/>
    <property type="project" value="TreeGrafter"/>
</dbReference>
<feature type="domain" description="EF-1-gamma C-terminal" evidence="5">
    <location>
        <begin position="236"/>
        <end position="396"/>
    </location>
</feature>
<dbReference type="GeneID" id="40309071"/>
<dbReference type="InterPro" id="IPR040079">
    <property type="entry name" value="Glutathione_S-Trfase"/>
</dbReference>
<dbReference type="PROSITE" id="PS50405">
    <property type="entry name" value="GST_CTER"/>
    <property type="match status" value="1"/>
</dbReference>
<dbReference type="Pfam" id="PF02798">
    <property type="entry name" value="GST_N"/>
    <property type="match status" value="1"/>
</dbReference>
<evidence type="ECO:0000256" key="4">
    <source>
        <dbReference type="RuleBase" id="RU003494"/>
    </source>
</evidence>
<dbReference type="InterPro" id="IPR001662">
    <property type="entry name" value="EF1B_G_C"/>
</dbReference>
<feature type="domain" description="GST C-terminal" evidence="7">
    <location>
        <begin position="90"/>
        <end position="218"/>
    </location>
</feature>
<accession>A0A2A9MPC1</accession>
<evidence type="ECO:0000313" key="8">
    <source>
        <dbReference type="EMBL" id="PFH37632.1"/>
    </source>
</evidence>
<evidence type="ECO:0000256" key="2">
    <source>
        <dbReference type="ARBA" id="ARBA00022917"/>
    </source>
</evidence>
<dbReference type="SFLD" id="SFLDG00358">
    <property type="entry name" value="Main_(cytGST)"/>
    <property type="match status" value="1"/>
</dbReference>
<evidence type="ECO:0000313" key="9">
    <source>
        <dbReference type="Proteomes" id="UP000224006"/>
    </source>
</evidence>
<dbReference type="CDD" id="cd03181">
    <property type="entry name" value="GST_C_EF1Bgamma_like"/>
    <property type="match status" value="1"/>
</dbReference>
<evidence type="ECO:0000259" key="5">
    <source>
        <dbReference type="PROSITE" id="PS50040"/>
    </source>
</evidence>
<dbReference type="SFLD" id="SFLDS00019">
    <property type="entry name" value="Glutathione_Transferase_(cytos"/>
    <property type="match status" value="1"/>
</dbReference>
<comment type="similarity">
    <text evidence="4">Belongs to the GST superfamily.</text>
</comment>
<protein>
    <submittedName>
        <fullName evidence="8">Putative elongation factor 1-gamma</fullName>
    </submittedName>
</protein>
<dbReference type="InterPro" id="IPR036433">
    <property type="entry name" value="EF1B_G_C_sf"/>
</dbReference>
<dbReference type="PANTHER" id="PTHR43986:SF1">
    <property type="entry name" value="ELONGATION FACTOR 1-GAMMA"/>
    <property type="match status" value="1"/>
</dbReference>
<evidence type="ECO:0000259" key="7">
    <source>
        <dbReference type="PROSITE" id="PS50405"/>
    </source>
</evidence>
<dbReference type="Pfam" id="PF00043">
    <property type="entry name" value="GST_C"/>
    <property type="match status" value="1"/>
</dbReference>
<dbReference type="RefSeq" id="XP_029221641.1">
    <property type="nucleotide sequence ID" value="XM_029362676.1"/>
</dbReference>
<keyword evidence="1 3" id="KW-0251">Elongation factor</keyword>
<dbReference type="VEuPathDB" id="ToxoDB:BESB_040900"/>
<dbReference type="Pfam" id="PF00647">
    <property type="entry name" value="EF1G"/>
    <property type="match status" value="1"/>
</dbReference>
<dbReference type="Gene3D" id="3.30.70.1010">
    <property type="entry name" value="Translation elongation factor EF1B, gamma chain, conserved domain"/>
    <property type="match status" value="1"/>
</dbReference>
<proteinExistence type="inferred from homology"/>
<organism evidence="8 9">
    <name type="scientific">Besnoitia besnoiti</name>
    <name type="common">Apicomplexan protozoan</name>
    <dbReference type="NCBI Taxonomy" id="94643"/>
    <lineage>
        <taxon>Eukaryota</taxon>
        <taxon>Sar</taxon>
        <taxon>Alveolata</taxon>
        <taxon>Apicomplexa</taxon>
        <taxon>Conoidasida</taxon>
        <taxon>Coccidia</taxon>
        <taxon>Eucoccidiorida</taxon>
        <taxon>Eimeriorina</taxon>
        <taxon>Sarcocystidae</taxon>
        <taxon>Besnoitia</taxon>
    </lineage>
</organism>
<dbReference type="InterPro" id="IPR050802">
    <property type="entry name" value="EF-GSTs"/>
</dbReference>
<dbReference type="SUPFAM" id="SSF47616">
    <property type="entry name" value="GST C-terminal domain-like"/>
    <property type="match status" value="1"/>
</dbReference>
<dbReference type="STRING" id="94643.A0A2A9MPC1"/>
<dbReference type="AlphaFoldDB" id="A0A2A9MPC1"/>
<dbReference type="InterPro" id="IPR004046">
    <property type="entry name" value="GST_C"/>
</dbReference>
<dbReference type="PANTHER" id="PTHR43986">
    <property type="entry name" value="ELONGATION FACTOR 1-GAMMA"/>
    <property type="match status" value="1"/>
</dbReference>
<dbReference type="InterPro" id="IPR004045">
    <property type="entry name" value="Glutathione_S-Trfase_N"/>
</dbReference>
<sequence>MRWQKLLTPKDDVRGRKVQLVAAFLDLALQTPPFTVGKDDKDPAFLAKSPLGRLPLLESELAGGVCLVESNAICRYLARLRADKGLYGETLAEQGEVDMWLDFSTLEVEVPMCCLVQGGKVAERAQSDLTRALTAVNAHLKTRTFMVGENITIADLCLVTVLSYGFRSGKVDEQSILAKHPHLKRWYETLVNQKAFKKVFGEAKAAASGAAKAQAAPAKEAKSAPAAEEPAKKPAVKCELDLLPEPSMDLNEWKRVYSNTKDLYGTAMKWFWEHLDKAGYSLWYMRYQKLEGECTVAFVTSNQLGGFMQRIDPAFRKYSFGVIDVMGENSNFDIEGIWLFRGQDVPSLMKDHPSYEYHTWRKLDADNEKDRKMVADYWCACEEIEGRPIADSKVWK</sequence>
<evidence type="ECO:0000256" key="3">
    <source>
        <dbReference type="PROSITE-ProRule" id="PRU00519"/>
    </source>
</evidence>
<dbReference type="FunFam" id="3.30.70.1010:FF:000001">
    <property type="entry name" value="Elongation factor 1-gamma 1"/>
    <property type="match status" value="1"/>
</dbReference>
<evidence type="ECO:0000259" key="6">
    <source>
        <dbReference type="PROSITE" id="PS50404"/>
    </source>
</evidence>
<dbReference type="SUPFAM" id="SSF89942">
    <property type="entry name" value="eEF1-gamma domain"/>
    <property type="match status" value="1"/>
</dbReference>
<dbReference type="Proteomes" id="UP000224006">
    <property type="component" value="Chromosome II"/>
</dbReference>
<dbReference type="Gene3D" id="1.20.1050.10">
    <property type="match status" value="1"/>
</dbReference>
<dbReference type="Gene3D" id="3.40.30.10">
    <property type="entry name" value="Glutaredoxin"/>
    <property type="match status" value="1"/>
</dbReference>
<dbReference type="InterPro" id="IPR036282">
    <property type="entry name" value="Glutathione-S-Trfase_C_sf"/>
</dbReference>
<dbReference type="SMART" id="SM01183">
    <property type="entry name" value="EF1G"/>
    <property type="match status" value="1"/>
</dbReference>
<dbReference type="InterPro" id="IPR010987">
    <property type="entry name" value="Glutathione-S-Trfase_C-like"/>
</dbReference>